<dbReference type="STRING" id="765440.A0A0C3BNA7"/>
<dbReference type="InterPro" id="IPR015679">
    <property type="entry name" value="PLipase_D_fam"/>
</dbReference>
<feature type="domain" description="PLD phosphodiesterase" evidence="7">
    <location>
        <begin position="179"/>
        <end position="206"/>
    </location>
</feature>
<protein>
    <recommendedName>
        <fullName evidence="1">phospholipase D</fullName>
        <ecNumber evidence="1">3.1.4.4</ecNumber>
    </recommendedName>
</protein>
<evidence type="ECO:0000256" key="6">
    <source>
        <dbReference type="SAM" id="MobiDB-lite"/>
    </source>
</evidence>
<reference evidence="9" key="2">
    <citation type="submission" date="2015-01" db="EMBL/GenBank/DDBJ databases">
        <title>Evolutionary Origins and Diversification of the Mycorrhizal Mutualists.</title>
        <authorList>
            <consortium name="DOE Joint Genome Institute"/>
            <consortium name="Mycorrhizal Genomics Consortium"/>
            <person name="Kohler A."/>
            <person name="Kuo A."/>
            <person name="Nagy L.G."/>
            <person name="Floudas D."/>
            <person name="Copeland A."/>
            <person name="Barry K.W."/>
            <person name="Cichocki N."/>
            <person name="Veneault-Fourrey C."/>
            <person name="LaButti K."/>
            <person name="Lindquist E.A."/>
            <person name="Lipzen A."/>
            <person name="Lundell T."/>
            <person name="Morin E."/>
            <person name="Murat C."/>
            <person name="Riley R."/>
            <person name="Ohm R."/>
            <person name="Sun H."/>
            <person name="Tunlid A."/>
            <person name="Henrissat B."/>
            <person name="Grigoriev I.V."/>
            <person name="Hibbett D.S."/>
            <person name="Martin F."/>
        </authorList>
    </citation>
    <scope>NUCLEOTIDE SEQUENCE [LARGE SCALE GENOMIC DNA]</scope>
    <source>
        <strain evidence="9">F 1598</strain>
    </source>
</reference>
<feature type="region of interest" description="Disordered" evidence="6">
    <location>
        <begin position="331"/>
        <end position="350"/>
    </location>
</feature>
<evidence type="ECO:0000256" key="1">
    <source>
        <dbReference type="ARBA" id="ARBA00012027"/>
    </source>
</evidence>
<keyword evidence="9" id="KW-1185">Reference proteome</keyword>
<dbReference type="PANTHER" id="PTHR18896:SF186">
    <property type="entry name" value="PHOSPHOLIPASE D"/>
    <property type="match status" value="1"/>
</dbReference>
<keyword evidence="2" id="KW-0677">Repeat</keyword>
<dbReference type="GO" id="GO:0009395">
    <property type="term" value="P:phospholipid catabolic process"/>
    <property type="evidence" value="ECO:0007669"/>
    <property type="project" value="TreeGrafter"/>
</dbReference>
<evidence type="ECO:0000313" key="9">
    <source>
        <dbReference type="Proteomes" id="UP000054166"/>
    </source>
</evidence>
<dbReference type="HOGENOM" id="CLU_000690_2_2_1"/>
<evidence type="ECO:0000256" key="2">
    <source>
        <dbReference type="ARBA" id="ARBA00022737"/>
    </source>
</evidence>
<reference evidence="8 9" key="1">
    <citation type="submission" date="2014-04" db="EMBL/GenBank/DDBJ databases">
        <authorList>
            <consortium name="DOE Joint Genome Institute"/>
            <person name="Kuo A."/>
            <person name="Tarkka M."/>
            <person name="Buscot F."/>
            <person name="Kohler A."/>
            <person name="Nagy L.G."/>
            <person name="Floudas D."/>
            <person name="Copeland A."/>
            <person name="Barry K.W."/>
            <person name="Cichocki N."/>
            <person name="Veneault-Fourrey C."/>
            <person name="LaButti K."/>
            <person name="Lindquist E.A."/>
            <person name="Lipzen A."/>
            <person name="Lundell T."/>
            <person name="Morin E."/>
            <person name="Murat C."/>
            <person name="Sun H."/>
            <person name="Tunlid A."/>
            <person name="Henrissat B."/>
            <person name="Grigoriev I.V."/>
            <person name="Hibbett D.S."/>
            <person name="Martin F."/>
            <person name="Nordberg H.P."/>
            <person name="Cantor M.N."/>
            <person name="Hua S.X."/>
        </authorList>
    </citation>
    <scope>NUCLEOTIDE SEQUENCE [LARGE SCALE GENOMIC DNA]</scope>
    <source>
        <strain evidence="8 9">F 1598</strain>
    </source>
</reference>
<keyword evidence="3" id="KW-0378">Hydrolase</keyword>
<dbReference type="EMBL" id="KN832978">
    <property type="protein sequence ID" value="KIM87963.1"/>
    <property type="molecule type" value="Genomic_DNA"/>
</dbReference>
<dbReference type="SUPFAM" id="SSF56024">
    <property type="entry name" value="Phospholipase D/nuclease"/>
    <property type="match status" value="2"/>
</dbReference>
<dbReference type="AlphaFoldDB" id="A0A0C3BNA7"/>
<evidence type="ECO:0000313" key="8">
    <source>
        <dbReference type="EMBL" id="KIM87963.1"/>
    </source>
</evidence>
<dbReference type="InParanoid" id="A0A0C3BNA7"/>
<organism evidence="8 9">
    <name type="scientific">Piloderma croceum (strain F 1598)</name>
    <dbReference type="NCBI Taxonomy" id="765440"/>
    <lineage>
        <taxon>Eukaryota</taxon>
        <taxon>Fungi</taxon>
        <taxon>Dikarya</taxon>
        <taxon>Basidiomycota</taxon>
        <taxon>Agaricomycotina</taxon>
        <taxon>Agaricomycetes</taxon>
        <taxon>Agaricomycetidae</taxon>
        <taxon>Atheliales</taxon>
        <taxon>Atheliaceae</taxon>
        <taxon>Piloderma</taxon>
    </lineage>
</organism>
<dbReference type="PANTHER" id="PTHR18896">
    <property type="entry name" value="PHOSPHOLIPASE D"/>
    <property type="match status" value="1"/>
</dbReference>
<gene>
    <name evidence="8" type="ORF">PILCRDRAFT_3671</name>
</gene>
<dbReference type="CDD" id="cd09138">
    <property type="entry name" value="PLDc_vPLD1_2_yPLD_like_1"/>
    <property type="match status" value="1"/>
</dbReference>
<evidence type="ECO:0000256" key="4">
    <source>
        <dbReference type="ARBA" id="ARBA00022963"/>
    </source>
</evidence>
<dbReference type="InterPro" id="IPR001736">
    <property type="entry name" value="PLipase_D/transphosphatidylase"/>
</dbReference>
<evidence type="ECO:0000256" key="5">
    <source>
        <dbReference type="ARBA" id="ARBA00023098"/>
    </source>
</evidence>
<keyword evidence="5" id="KW-0443">Lipid metabolism</keyword>
<proteinExistence type="predicted"/>
<dbReference type="Proteomes" id="UP000054166">
    <property type="component" value="Unassembled WGS sequence"/>
</dbReference>
<evidence type="ECO:0000256" key="3">
    <source>
        <dbReference type="ARBA" id="ARBA00022801"/>
    </source>
</evidence>
<accession>A0A0C3BNA7</accession>
<dbReference type="Gene3D" id="3.30.870.10">
    <property type="entry name" value="Endonuclease Chain A"/>
    <property type="match status" value="2"/>
</dbReference>
<dbReference type="EC" id="3.1.4.4" evidence="1"/>
<evidence type="ECO:0000259" key="7">
    <source>
        <dbReference type="PROSITE" id="PS50035"/>
    </source>
</evidence>
<keyword evidence="4" id="KW-0442">Lipid degradation</keyword>
<sequence length="472" mass="54104">MTQSFFDEFAEATAKAGATADRLLLQARNKITGILNPNERSTDKIREEIDNSHRFNSFADQRSQNFVKWHVDGHDYMYAVSEMLDSAKHAIFILDWWLTPELYLRRPPAYHPEWRLDRLLKRKAEQGVKIYVVVYKEIPETMSMSSEHTQSALEALHPNIACMRHPNHIPDHITDKDITEFWSHHEVVVVDNHRACIGGFDLCFGRFDTQNHPLADVHPTDFSRTLFPGQDYNNARVLDFQNVANYVSNAVPIQEIARMPWHDVHMTLEGTVVLDIIQHFVERWNYIKRSKYATQPRYEPLALPHNISVALNGAIARESFTSVATWDIRPTRHSGHPRHEARGDTGRQFSQASRGTCHVQAVRSVSEWSHGVPTECSIQNAYRALIRDAEHFIYIENQYFISNTKLEGPVKNLIAQALVERIVVVVIPELPGFAGNVNDESSLKIIMAAQYRTINRGGSSIYEEIRKAGFEP</sequence>
<name>A0A0C3BNA7_PILCF</name>
<dbReference type="OrthoDB" id="14911at2759"/>
<dbReference type="GO" id="GO:0004630">
    <property type="term" value="F:phospholipase D activity"/>
    <property type="evidence" value="ECO:0007669"/>
    <property type="project" value="UniProtKB-EC"/>
</dbReference>
<dbReference type="PROSITE" id="PS50035">
    <property type="entry name" value="PLD"/>
    <property type="match status" value="1"/>
</dbReference>